<dbReference type="InterPro" id="IPR003010">
    <property type="entry name" value="C-N_Hydrolase"/>
</dbReference>
<dbReference type="SUPFAM" id="SSF56317">
    <property type="entry name" value="Carbon-nitrogen hydrolase"/>
    <property type="match status" value="1"/>
</dbReference>
<dbReference type="CDD" id="cd07583">
    <property type="entry name" value="nitrilase_5"/>
    <property type="match status" value="1"/>
</dbReference>
<comment type="caution">
    <text evidence="3">The sequence shown here is derived from an EMBL/GenBank/DDBJ whole genome shotgun (WGS) entry which is preliminary data.</text>
</comment>
<sequence length="264" mass="30077">MKHAIFQMDVIVANPEHNRQKIFDWVQYVTKDNDLDTIVLPEMWNAGYKLDKLEEIADNNGAETIPFLSNIAKEYSINIIGGSIANRKEDGIYNSSYVFNRKGELVYQYDKIHLVPMLNEPVYLQGGKEKAKIFHIDGIKMGLIICYDLRFPEITRSLALQGAEVIYVVAQWPASRAEHWKYLQYARAIENQCYIISANSSGTCDETQFAGESLVIEPTGKIVTQGPPETEAKLYGTIHLERVTETRKAIPVFTSRVPHLYDGW</sequence>
<dbReference type="InterPro" id="IPR036526">
    <property type="entry name" value="C-N_Hydrolase_sf"/>
</dbReference>
<dbReference type="OrthoDB" id="9811121at2"/>
<gene>
    <name evidence="3" type="ORF">F9U64_16650</name>
</gene>
<evidence type="ECO:0000313" key="4">
    <source>
        <dbReference type="Proteomes" id="UP000480246"/>
    </source>
</evidence>
<dbReference type="AlphaFoldDB" id="A0A7C8GRE1"/>
<dbReference type="GO" id="GO:0016787">
    <property type="term" value="F:hydrolase activity"/>
    <property type="evidence" value="ECO:0007669"/>
    <property type="project" value="UniProtKB-KW"/>
</dbReference>
<accession>A0A7C8GRE1</accession>
<dbReference type="RefSeq" id="WP_153406026.1">
    <property type="nucleotide sequence ID" value="NZ_ML762439.1"/>
</dbReference>
<protein>
    <submittedName>
        <fullName evidence="3">Carbon-nitrogen family hydrolase</fullName>
    </submittedName>
</protein>
<dbReference type="PROSITE" id="PS01227">
    <property type="entry name" value="UPF0012"/>
    <property type="match status" value="1"/>
</dbReference>
<dbReference type="InterPro" id="IPR001110">
    <property type="entry name" value="UPF0012_CS"/>
</dbReference>
<dbReference type="Gene3D" id="3.60.110.10">
    <property type="entry name" value="Carbon-nitrogen hydrolase"/>
    <property type="match status" value="1"/>
</dbReference>
<evidence type="ECO:0000313" key="3">
    <source>
        <dbReference type="EMBL" id="KAB8128322.1"/>
    </source>
</evidence>
<keyword evidence="3" id="KW-0378">Hydrolase</keyword>
<feature type="domain" description="CN hydrolase" evidence="2">
    <location>
        <begin position="1"/>
        <end position="240"/>
    </location>
</feature>
<proteinExistence type="inferred from homology"/>
<name>A0A7C8GRE1_9BACI</name>
<dbReference type="PANTHER" id="PTHR23088:SF27">
    <property type="entry name" value="DEAMINATED GLUTATHIONE AMIDASE"/>
    <property type="match status" value="1"/>
</dbReference>
<evidence type="ECO:0000256" key="1">
    <source>
        <dbReference type="ARBA" id="ARBA00010613"/>
    </source>
</evidence>
<dbReference type="EMBL" id="WEID01000083">
    <property type="protein sequence ID" value="KAB8128322.1"/>
    <property type="molecule type" value="Genomic_DNA"/>
</dbReference>
<comment type="similarity">
    <text evidence="1">Belongs to the carbon-nitrogen hydrolase superfamily. NIT1/NIT2 family.</text>
</comment>
<reference evidence="3 4" key="1">
    <citation type="submission" date="2019-10" db="EMBL/GenBank/DDBJ databases">
        <title>Gracilibacillus sp. nov. isolated from rice seeds.</title>
        <authorList>
            <person name="He S."/>
        </authorList>
    </citation>
    <scope>NUCLEOTIDE SEQUENCE [LARGE SCALE GENOMIC DNA]</scope>
    <source>
        <strain evidence="3 4">TD8</strain>
    </source>
</reference>
<dbReference type="Proteomes" id="UP000480246">
    <property type="component" value="Unassembled WGS sequence"/>
</dbReference>
<dbReference type="PANTHER" id="PTHR23088">
    <property type="entry name" value="NITRILASE-RELATED"/>
    <property type="match status" value="1"/>
</dbReference>
<dbReference type="Pfam" id="PF00795">
    <property type="entry name" value="CN_hydrolase"/>
    <property type="match status" value="1"/>
</dbReference>
<keyword evidence="4" id="KW-1185">Reference proteome</keyword>
<organism evidence="3 4">
    <name type="scientific">Gracilibacillus oryzae</name>
    <dbReference type="NCBI Taxonomy" id="1672701"/>
    <lineage>
        <taxon>Bacteria</taxon>
        <taxon>Bacillati</taxon>
        <taxon>Bacillota</taxon>
        <taxon>Bacilli</taxon>
        <taxon>Bacillales</taxon>
        <taxon>Bacillaceae</taxon>
        <taxon>Gracilibacillus</taxon>
    </lineage>
</organism>
<evidence type="ECO:0000259" key="2">
    <source>
        <dbReference type="PROSITE" id="PS50263"/>
    </source>
</evidence>
<dbReference type="PROSITE" id="PS50263">
    <property type="entry name" value="CN_HYDROLASE"/>
    <property type="match status" value="1"/>
</dbReference>